<feature type="domain" description="Fe/B12 periplasmic-binding" evidence="3">
    <location>
        <begin position="26"/>
        <end position="273"/>
    </location>
</feature>
<name>A0A3A6STL0_9GAMM</name>
<accession>A0A3A6STL0</accession>
<proteinExistence type="predicted"/>
<dbReference type="RefSeq" id="WP_121855257.1">
    <property type="nucleotide sequence ID" value="NZ_CP037952.1"/>
</dbReference>
<dbReference type="InterPro" id="IPR002491">
    <property type="entry name" value="ABC_transptr_periplasmic_BD"/>
</dbReference>
<evidence type="ECO:0000259" key="3">
    <source>
        <dbReference type="PROSITE" id="PS50983"/>
    </source>
</evidence>
<dbReference type="InterPro" id="IPR050902">
    <property type="entry name" value="ABC_Transporter_SBP"/>
</dbReference>
<protein>
    <submittedName>
        <fullName evidence="4">Cobalamin-binding protein</fullName>
    </submittedName>
</protein>
<dbReference type="AlphaFoldDB" id="A0A3A6STL0"/>
<dbReference type="SUPFAM" id="SSF53807">
    <property type="entry name" value="Helical backbone' metal receptor"/>
    <property type="match status" value="1"/>
</dbReference>
<dbReference type="Pfam" id="PF01497">
    <property type="entry name" value="Peripla_BP_2"/>
    <property type="match status" value="1"/>
</dbReference>
<dbReference type="PANTHER" id="PTHR30535">
    <property type="entry name" value="VITAMIN B12-BINDING PROTEIN"/>
    <property type="match status" value="1"/>
</dbReference>
<dbReference type="GO" id="GO:0071281">
    <property type="term" value="P:cellular response to iron ion"/>
    <property type="evidence" value="ECO:0007669"/>
    <property type="project" value="TreeGrafter"/>
</dbReference>
<dbReference type="Proteomes" id="UP000273022">
    <property type="component" value="Unassembled WGS sequence"/>
</dbReference>
<dbReference type="PANTHER" id="PTHR30535:SF34">
    <property type="entry name" value="MOLYBDATE-BINDING PROTEIN MOLA"/>
    <property type="match status" value="1"/>
</dbReference>
<dbReference type="NCBIfam" id="NF038402">
    <property type="entry name" value="TroA_like"/>
    <property type="match status" value="1"/>
</dbReference>
<comment type="caution">
    <text evidence="4">The sequence shown here is derived from an EMBL/GenBank/DDBJ whole genome shotgun (WGS) entry which is preliminary data.</text>
</comment>
<organism evidence="4 5">
    <name type="scientific">Parashewanella spongiae</name>
    <dbReference type="NCBI Taxonomy" id="342950"/>
    <lineage>
        <taxon>Bacteria</taxon>
        <taxon>Pseudomonadati</taxon>
        <taxon>Pseudomonadota</taxon>
        <taxon>Gammaproteobacteria</taxon>
        <taxon>Alteromonadales</taxon>
        <taxon>Shewanellaceae</taxon>
        <taxon>Parashewanella</taxon>
    </lineage>
</organism>
<dbReference type="InterPro" id="IPR054828">
    <property type="entry name" value="Vit_B12_bind_prot"/>
</dbReference>
<gene>
    <name evidence="4" type="ORF">D5R81_19630</name>
</gene>
<dbReference type="CDD" id="cd01144">
    <property type="entry name" value="BtuF"/>
    <property type="match status" value="1"/>
</dbReference>
<feature type="signal peptide" evidence="2">
    <location>
        <begin position="1"/>
        <end position="21"/>
    </location>
</feature>
<evidence type="ECO:0000256" key="1">
    <source>
        <dbReference type="ARBA" id="ARBA00022729"/>
    </source>
</evidence>
<dbReference type="OrthoDB" id="6495095at2"/>
<evidence type="ECO:0000313" key="4">
    <source>
        <dbReference type="EMBL" id="RJY01906.1"/>
    </source>
</evidence>
<evidence type="ECO:0000256" key="2">
    <source>
        <dbReference type="SAM" id="SignalP"/>
    </source>
</evidence>
<keyword evidence="5" id="KW-1185">Reference proteome</keyword>
<sequence length="273" mass="30558">MKFLKFVLLNTLCLLAFTAYASPVKRVIALSPHAVEQLYAIGAGELIVATTEHADFPVSAKNIPTIGGFHGIQIERILELAPDLIVYWGSGNKTDDIQRLKQLGFNLYNSDPKTLHDVVLDLKVLGELTGRQKITEKVINDFKTKLTRLRLANHKKTKVKVFYQLWSNPLMTVSKNSWIQQLIQVCNGENVFYDAEGDYPQVSIENVLLVKPEVILASKDKGNLQGINWEKWSMIPAVKNGNIYPLNADLLHRPTPRALDGIVAICQAIDTAR</sequence>
<dbReference type="EMBL" id="QYYH01000238">
    <property type="protein sequence ID" value="RJY01906.1"/>
    <property type="molecule type" value="Genomic_DNA"/>
</dbReference>
<dbReference type="PROSITE" id="PS50983">
    <property type="entry name" value="FE_B12_PBP"/>
    <property type="match status" value="1"/>
</dbReference>
<keyword evidence="1 2" id="KW-0732">Signal</keyword>
<dbReference type="Gene3D" id="3.40.50.1980">
    <property type="entry name" value="Nitrogenase molybdenum iron protein domain"/>
    <property type="match status" value="2"/>
</dbReference>
<reference evidence="4 5" key="1">
    <citation type="submission" date="2018-09" db="EMBL/GenBank/DDBJ databases">
        <title>Phylogeny of the Shewanellaceae, and recommendation for two new genera, Pseudoshewanella and Parashewanella.</title>
        <authorList>
            <person name="Wang G."/>
        </authorList>
    </citation>
    <scope>NUCLEOTIDE SEQUENCE [LARGE SCALE GENOMIC DNA]</scope>
    <source>
        <strain evidence="4 5">KCTC 22492</strain>
    </source>
</reference>
<feature type="chain" id="PRO_5017235242" evidence="2">
    <location>
        <begin position="22"/>
        <end position="273"/>
    </location>
</feature>
<evidence type="ECO:0000313" key="5">
    <source>
        <dbReference type="Proteomes" id="UP000273022"/>
    </source>
</evidence>